<sequence length="112" mass="12566">MGLLTCMFSSSSKGNSSARICDSSTWSPQAGQHISIRTYRELNPAPTSNPTSRRTGTFSTGGNFRSTEGQQEEGNRQPMTLTPQHLTREVSRRLLESLRNQLLRILYCNFII</sequence>
<comment type="similarity">
    <text evidence="1">Belongs to the geminiviridae protein AC4/C4 family.</text>
</comment>
<protein>
    <submittedName>
        <fullName evidence="4">AC4</fullName>
    </submittedName>
</protein>
<evidence type="ECO:0000256" key="3">
    <source>
        <dbReference type="SAM" id="MobiDB-lite"/>
    </source>
</evidence>
<feature type="region of interest" description="Disordered" evidence="3">
    <location>
        <begin position="40"/>
        <end position="85"/>
    </location>
</feature>
<evidence type="ECO:0000313" key="4">
    <source>
        <dbReference type="EMBL" id="AUP47660.1"/>
    </source>
</evidence>
<feature type="compositionally biased region" description="Low complexity" evidence="3">
    <location>
        <begin position="51"/>
        <end position="67"/>
    </location>
</feature>
<dbReference type="EMBL" id="KY797663">
    <property type="protein sequence ID" value="AUP47660.1"/>
    <property type="molecule type" value="Genomic_DNA"/>
</dbReference>
<evidence type="ECO:0000256" key="2">
    <source>
        <dbReference type="ARBA" id="ARBA00022581"/>
    </source>
</evidence>
<organism evidence="4">
    <name type="scientific">Cotton leaf curl Kokhran virus</name>
    <dbReference type="NCBI Taxonomy" id="222464"/>
    <lineage>
        <taxon>Viruses</taxon>
        <taxon>Monodnaviria</taxon>
        <taxon>Shotokuvirae</taxon>
        <taxon>Cressdnaviricota</taxon>
        <taxon>Repensiviricetes</taxon>
        <taxon>Geplafuvirales</taxon>
        <taxon>Geminiviridae</taxon>
        <taxon>Begomovirus</taxon>
        <taxon>Begomovirus gossypikokranense</taxon>
    </lineage>
</organism>
<feature type="region of interest" description="Disordered" evidence="3">
    <location>
        <begin position="1"/>
        <end position="26"/>
    </location>
</feature>
<dbReference type="InterPro" id="IPR002488">
    <property type="entry name" value="Gemini_C4"/>
</dbReference>
<evidence type="ECO:0000256" key="1">
    <source>
        <dbReference type="ARBA" id="ARBA00008996"/>
    </source>
</evidence>
<reference evidence="4" key="1">
    <citation type="journal article" date="2017" name="J. Plant Pathol.">
        <title>Identification of Cotton leaf curl Kokhran virus and multiple satellite molecules infecting Jasminum sambac in Pakistan.</title>
        <authorList>
            <person name="Akram A."/>
            <person name="Rasool G."/>
            <person name="Rehman A."/>
            <person name="Mansoor S."/>
            <person name="Briddon R.W."/>
            <person name="Saeed M."/>
        </authorList>
    </citation>
    <scope>NUCLEOTIDE SEQUENCE</scope>
    <source>
        <strain evidence="4">AF23</strain>
    </source>
</reference>
<accession>A0A2I7A2D7</accession>
<name>A0A2I7A2D7_9GEMI</name>
<keyword evidence="2" id="KW-0945">Host-virus interaction</keyword>
<dbReference type="Pfam" id="PF01492">
    <property type="entry name" value="Gemini_C4"/>
    <property type="match status" value="1"/>
</dbReference>
<proteinExistence type="inferred from homology"/>
<feature type="compositionally biased region" description="Polar residues" evidence="3">
    <location>
        <begin position="7"/>
        <end position="26"/>
    </location>
</feature>